<evidence type="ECO:0000256" key="7">
    <source>
        <dbReference type="SAM" id="MobiDB-lite"/>
    </source>
</evidence>
<dbReference type="InterPro" id="IPR051598">
    <property type="entry name" value="TSUP/Inactive_protease-like"/>
</dbReference>
<gene>
    <name evidence="8" type="ORF">E5982_07225</name>
</gene>
<protein>
    <recommendedName>
        <fullName evidence="6">Probable membrane transporter protein</fullName>
    </recommendedName>
</protein>
<keyword evidence="4 6" id="KW-1133">Transmembrane helix</keyword>
<name>A0A4T9T739_9ACTN</name>
<comment type="subcellular location">
    <subcellularLocation>
        <location evidence="6">Cell membrane</location>
        <topology evidence="6">Multi-pass membrane protein</topology>
    </subcellularLocation>
    <subcellularLocation>
        <location evidence="1">Membrane</location>
        <topology evidence="1">Multi-pass membrane protein</topology>
    </subcellularLocation>
</comment>
<comment type="caution">
    <text evidence="8">The sequence shown here is derived from an EMBL/GenBank/DDBJ whole genome shotgun (WGS) entry which is preliminary data.</text>
</comment>
<evidence type="ECO:0000313" key="9">
    <source>
        <dbReference type="Proteomes" id="UP000309454"/>
    </source>
</evidence>
<keyword evidence="3 6" id="KW-0812">Transmembrane</keyword>
<dbReference type="PANTHER" id="PTHR43701:SF2">
    <property type="entry name" value="MEMBRANE TRANSPORTER PROTEIN YJNA-RELATED"/>
    <property type="match status" value="1"/>
</dbReference>
<evidence type="ECO:0000313" key="8">
    <source>
        <dbReference type="EMBL" id="TJW10330.1"/>
    </source>
</evidence>
<organism evidence="8 9">
    <name type="scientific">Parvibacter caecicola</name>
    <dbReference type="NCBI Taxonomy" id="747645"/>
    <lineage>
        <taxon>Bacteria</taxon>
        <taxon>Bacillati</taxon>
        <taxon>Actinomycetota</taxon>
        <taxon>Coriobacteriia</taxon>
        <taxon>Coriobacteriales</taxon>
        <taxon>Coriobacteriaceae</taxon>
        <taxon>Parvibacter</taxon>
    </lineage>
</organism>
<dbReference type="Pfam" id="PF01925">
    <property type="entry name" value="TauE"/>
    <property type="match status" value="2"/>
</dbReference>
<keyword evidence="9" id="KW-1185">Reference proteome</keyword>
<dbReference type="Proteomes" id="UP000309454">
    <property type="component" value="Unassembled WGS sequence"/>
</dbReference>
<evidence type="ECO:0000256" key="3">
    <source>
        <dbReference type="ARBA" id="ARBA00022692"/>
    </source>
</evidence>
<feature type="transmembrane region" description="Helical" evidence="6">
    <location>
        <begin position="288"/>
        <end position="310"/>
    </location>
</feature>
<sequence>MMGLIAASLAVGLLVGLLSGLLGVGGGTLFVPLFKLAYGLPAIACTATSMLAIVFTSVSGAVSHLRNRTCVPWLGLAAGLGGALTSPVGVYLATLSPEWAIMVAAAAIIAYSAITMVRKGLALPPMEKGLLKRRMREFWESRKGSVGAAAGDGPAGAAAGKGPSAAAAMAAASDAGAASRAAAAVTISAGEEAAGTDAAAAPAAASPSPAAAPMHAASASASPSSAPAPSAPAADSLTQSDFAPNFPLVAKGALIGLCAGVMSGYVGVGGGFIMVPMMLQILKAPMRLVSGTSLIAVFILALPSVVYQALLGNVAWVAGISLAVGSMPGAVIGAKVLPWMPERALRLMFGGFLLVVAALMVVNQLGVWG</sequence>
<accession>A0A4T9T739</accession>
<dbReference type="InterPro" id="IPR002781">
    <property type="entry name" value="TM_pro_TauE-like"/>
</dbReference>
<feature type="region of interest" description="Disordered" evidence="7">
    <location>
        <begin position="214"/>
        <end position="234"/>
    </location>
</feature>
<dbReference type="PANTHER" id="PTHR43701">
    <property type="entry name" value="MEMBRANE TRANSPORTER PROTEIN MJ0441-RELATED"/>
    <property type="match status" value="1"/>
</dbReference>
<evidence type="ECO:0000256" key="5">
    <source>
        <dbReference type="ARBA" id="ARBA00023136"/>
    </source>
</evidence>
<dbReference type="AlphaFoldDB" id="A0A4T9T739"/>
<dbReference type="OrthoDB" id="528320at2"/>
<keyword evidence="5 6" id="KW-0472">Membrane</keyword>
<feature type="transmembrane region" description="Helical" evidence="6">
    <location>
        <begin position="70"/>
        <end position="93"/>
    </location>
</feature>
<evidence type="ECO:0000256" key="4">
    <source>
        <dbReference type="ARBA" id="ARBA00022989"/>
    </source>
</evidence>
<feature type="transmembrane region" description="Helical" evidence="6">
    <location>
        <begin position="36"/>
        <end position="58"/>
    </location>
</feature>
<evidence type="ECO:0000256" key="1">
    <source>
        <dbReference type="ARBA" id="ARBA00004141"/>
    </source>
</evidence>
<feature type="transmembrane region" description="Helical" evidence="6">
    <location>
        <begin position="316"/>
        <end position="337"/>
    </location>
</feature>
<feature type="transmembrane region" description="Helical" evidence="6">
    <location>
        <begin position="99"/>
        <end position="117"/>
    </location>
</feature>
<keyword evidence="6" id="KW-1003">Cell membrane</keyword>
<evidence type="ECO:0000256" key="2">
    <source>
        <dbReference type="ARBA" id="ARBA00009142"/>
    </source>
</evidence>
<evidence type="ECO:0000256" key="6">
    <source>
        <dbReference type="RuleBase" id="RU363041"/>
    </source>
</evidence>
<dbReference type="GO" id="GO:0005886">
    <property type="term" value="C:plasma membrane"/>
    <property type="evidence" value="ECO:0007669"/>
    <property type="project" value="UniProtKB-SubCell"/>
</dbReference>
<proteinExistence type="inferred from homology"/>
<dbReference type="RefSeq" id="WP_136845954.1">
    <property type="nucleotide sequence ID" value="NZ_CAOKAH010000011.1"/>
</dbReference>
<reference evidence="8 9" key="1">
    <citation type="submission" date="2019-04" db="EMBL/GenBank/DDBJ databases">
        <title>Microbes associate with the intestines of laboratory mice.</title>
        <authorList>
            <person name="Navarre W."/>
            <person name="Wong E."/>
            <person name="Huang K.C."/>
            <person name="Tropini C."/>
            <person name="Ng K."/>
            <person name="Yu B."/>
        </authorList>
    </citation>
    <scope>NUCLEOTIDE SEQUENCE [LARGE SCALE GENOMIC DNA]</scope>
    <source>
        <strain evidence="8 9">NM48_B13</strain>
    </source>
</reference>
<feature type="transmembrane region" description="Helical" evidence="6">
    <location>
        <begin position="344"/>
        <end position="362"/>
    </location>
</feature>
<dbReference type="EMBL" id="SSTM01000004">
    <property type="protein sequence ID" value="TJW10330.1"/>
    <property type="molecule type" value="Genomic_DNA"/>
</dbReference>
<comment type="similarity">
    <text evidence="2 6">Belongs to the 4-toluene sulfonate uptake permease (TSUP) (TC 2.A.102) family.</text>
</comment>